<dbReference type="GO" id="GO:0042446">
    <property type="term" value="P:hormone biosynthetic process"/>
    <property type="evidence" value="ECO:0007669"/>
    <property type="project" value="TreeGrafter"/>
</dbReference>
<evidence type="ECO:0000256" key="6">
    <source>
        <dbReference type="ARBA" id="ARBA00023033"/>
    </source>
</evidence>
<dbReference type="AlphaFoldDB" id="A0AAD3RKV3"/>
<dbReference type="PANTHER" id="PTHR24289">
    <property type="entry name" value="STEROID 17-ALPHA-HYDROXYLASE/17,20 LYASE"/>
    <property type="match status" value="1"/>
</dbReference>
<dbReference type="PRINTS" id="PR00463">
    <property type="entry name" value="EP450I"/>
</dbReference>
<organism evidence="7 8">
    <name type="scientific">Lates japonicus</name>
    <name type="common">Japanese lates</name>
    <dbReference type="NCBI Taxonomy" id="270547"/>
    <lineage>
        <taxon>Eukaryota</taxon>
        <taxon>Metazoa</taxon>
        <taxon>Chordata</taxon>
        <taxon>Craniata</taxon>
        <taxon>Vertebrata</taxon>
        <taxon>Euteleostomi</taxon>
        <taxon>Actinopterygii</taxon>
        <taxon>Neopterygii</taxon>
        <taxon>Teleostei</taxon>
        <taxon>Neoteleostei</taxon>
        <taxon>Acanthomorphata</taxon>
        <taxon>Carangaria</taxon>
        <taxon>Carangaria incertae sedis</taxon>
        <taxon>Centropomidae</taxon>
        <taxon>Lates</taxon>
    </lineage>
</organism>
<dbReference type="GO" id="GO:0005506">
    <property type="term" value="F:iron ion binding"/>
    <property type="evidence" value="ECO:0007669"/>
    <property type="project" value="InterPro"/>
</dbReference>
<dbReference type="InterPro" id="IPR002401">
    <property type="entry name" value="Cyt_P450_E_grp-I"/>
</dbReference>
<keyword evidence="2" id="KW-0349">Heme</keyword>
<dbReference type="GO" id="GO:0004508">
    <property type="term" value="F:steroid 17-alpha-monooxygenase activity"/>
    <property type="evidence" value="ECO:0007669"/>
    <property type="project" value="TreeGrafter"/>
</dbReference>
<accession>A0AAD3RKV3</accession>
<dbReference type="PANTHER" id="PTHR24289:SF1">
    <property type="entry name" value="STEROID 17-ALPHA-HYDROXYLASE_17,20 LYASE"/>
    <property type="match status" value="1"/>
</dbReference>
<dbReference type="Proteomes" id="UP001279410">
    <property type="component" value="Unassembled WGS sequence"/>
</dbReference>
<evidence type="ECO:0000313" key="7">
    <source>
        <dbReference type="EMBL" id="GLD71655.1"/>
    </source>
</evidence>
<keyword evidence="6" id="KW-0503">Monooxygenase</keyword>
<comment type="similarity">
    <text evidence="1">Belongs to the cytochrome P450 family.</text>
</comment>
<evidence type="ECO:0000313" key="8">
    <source>
        <dbReference type="Proteomes" id="UP001279410"/>
    </source>
</evidence>
<dbReference type="SUPFAM" id="SSF48264">
    <property type="entry name" value="Cytochrome P450"/>
    <property type="match status" value="1"/>
</dbReference>
<dbReference type="Gene3D" id="1.10.630.10">
    <property type="entry name" value="Cytochrome P450"/>
    <property type="match status" value="1"/>
</dbReference>
<reference evidence="7" key="1">
    <citation type="submission" date="2022-08" db="EMBL/GenBank/DDBJ databases">
        <title>Genome sequencing of akame (Lates japonicus).</title>
        <authorList>
            <person name="Hashiguchi Y."/>
            <person name="Takahashi H."/>
        </authorList>
    </citation>
    <scope>NUCLEOTIDE SEQUENCE</scope>
    <source>
        <strain evidence="7">Kochi</strain>
    </source>
</reference>
<evidence type="ECO:0000256" key="4">
    <source>
        <dbReference type="ARBA" id="ARBA00023002"/>
    </source>
</evidence>
<comment type="caution">
    <text evidence="7">The sequence shown here is derived from an EMBL/GenBank/DDBJ whole genome shotgun (WGS) entry which is preliminary data.</text>
</comment>
<name>A0AAD3RKV3_LATJO</name>
<keyword evidence="4" id="KW-0560">Oxidoreductase</keyword>
<proteinExistence type="inferred from homology"/>
<dbReference type="InterPro" id="IPR001128">
    <property type="entry name" value="Cyt_P450"/>
</dbReference>
<keyword evidence="5" id="KW-0408">Iron</keyword>
<dbReference type="EMBL" id="BRZM01000687">
    <property type="protein sequence ID" value="GLD71655.1"/>
    <property type="molecule type" value="Genomic_DNA"/>
</dbReference>
<dbReference type="InterPro" id="IPR036396">
    <property type="entry name" value="Cyt_P450_sf"/>
</dbReference>
<dbReference type="GO" id="GO:0020037">
    <property type="term" value="F:heme binding"/>
    <property type="evidence" value="ECO:0007669"/>
    <property type="project" value="InterPro"/>
</dbReference>
<evidence type="ECO:0000256" key="5">
    <source>
        <dbReference type="ARBA" id="ARBA00023004"/>
    </source>
</evidence>
<protein>
    <submittedName>
        <fullName evidence="7">Cytochrome P450 2F2-like protein</fullName>
    </submittedName>
</protein>
<evidence type="ECO:0000256" key="3">
    <source>
        <dbReference type="ARBA" id="ARBA00022723"/>
    </source>
</evidence>
<dbReference type="GO" id="GO:0042448">
    <property type="term" value="P:progesterone metabolic process"/>
    <property type="evidence" value="ECO:0007669"/>
    <property type="project" value="TreeGrafter"/>
</dbReference>
<dbReference type="Pfam" id="PF00067">
    <property type="entry name" value="p450"/>
    <property type="match status" value="1"/>
</dbReference>
<evidence type="ECO:0000256" key="1">
    <source>
        <dbReference type="ARBA" id="ARBA00010617"/>
    </source>
</evidence>
<sequence>MGEMGDSQDQMGRDPRLQPQQMAILVSQEETLREMAERPKNFPPGPPPLPILGNLLNLSLDNPMRDFERLRRCYGNVYSLFLGPKPAVVINGVQAMKEAMMTKAADFTG</sequence>
<evidence type="ECO:0000256" key="2">
    <source>
        <dbReference type="ARBA" id="ARBA00022617"/>
    </source>
</evidence>
<gene>
    <name evidence="7" type="ORF">AKAME5_002297700</name>
</gene>
<keyword evidence="8" id="KW-1185">Reference proteome</keyword>
<keyword evidence="3" id="KW-0479">Metal-binding</keyword>